<dbReference type="InterPro" id="IPR036460">
    <property type="entry name" value="Cu_amine_oxidase_C_sf"/>
</dbReference>
<evidence type="ECO:0000256" key="12">
    <source>
        <dbReference type="PIRSR" id="PIRSR600269-50"/>
    </source>
</evidence>
<comment type="subunit">
    <text evidence="5">Homodimer.</text>
</comment>
<keyword evidence="10" id="KW-0464">Manganese</keyword>
<keyword evidence="8 14" id="KW-0560">Oxidoreductase</keyword>
<evidence type="ECO:0000259" key="17">
    <source>
        <dbReference type="Pfam" id="PF21994"/>
    </source>
</evidence>
<dbReference type="OrthoDB" id="9772590at2"/>
<dbReference type="InterPro" id="IPR015798">
    <property type="entry name" value="Cu_amine_oxidase_C"/>
</dbReference>
<evidence type="ECO:0000256" key="1">
    <source>
        <dbReference type="ARBA" id="ARBA00001935"/>
    </source>
</evidence>
<evidence type="ECO:0000256" key="3">
    <source>
        <dbReference type="ARBA" id="ARBA00001947"/>
    </source>
</evidence>
<dbReference type="PANTHER" id="PTHR10638">
    <property type="entry name" value="COPPER AMINE OXIDASE"/>
    <property type="match status" value="1"/>
</dbReference>
<feature type="active site" description="Proton acceptor" evidence="12">
    <location>
        <position position="311"/>
    </location>
</feature>
<dbReference type="InterPro" id="IPR015802">
    <property type="entry name" value="Cu_amine_oxidase_N3"/>
</dbReference>
<dbReference type="PROSITE" id="PS01164">
    <property type="entry name" value="COPPER_AMINE_OXID_1"/>
    <property type="match status" value="1"/>
</dbReference>
<gene>
    <name evidence="18" type="ORF">CTB96_11360</name>
</gene>
<accession>A0A317ZRE9</accession>
<keyword evidence="6 14" id="KW-0479">Metal-binding</keyword>
<comment type="similarity">
    <text evidence="4 14">Belongs to the copper/topaquinone oxidase family.</text>
</comment>
<reference evidence="18 19" key="1">
    <citation type="submission" date="2018-05" db="EMBL/GenBank/DDBJ databases">
        <title>Genetic diversity of glacier-inhabiting Cryobacterium bacteria in China and description of Cryobacterium mengkeensis sp. nov. and Arthrobacter glacialis sp. nov.</title>
        <authorList>
            <person name="Liu Q."/>
            <person name="Xin Y.-H."/>
        </authorList>
    </citation>
    <scope>NUCLEOTIDE SEQUENCE [LARGE SCALE GENOMIC DNA]</scope>
    <source>
        <strain evidence="18 19">SK-1</strain>
    </source>
</reference>
<feature type="active site" description="Schiff-base intermediate with substrate; via topaquinone" evidence="12">
    <location>
        <position position="395"/>
    </location>
</feature>
<evidence type="ECO:0000256" key="10">
    <source>
        <dbReference type="ARBA" id="ARBA00023211"/>
    </source>
</evidence>
<dbReference type="InterPro" id="IPR016182">
    <property type="entry name" value="Cu_amine_oxidase_N-reg"/>
</dbReference>
<feature type="domain" description="Copper amine oxidase N3-terminal" evidence="16">
    <location>
        <begin position="113"/>
        <end position="200"/>
    </location>
</feature>
<dbReference type="InterPro" id="IPR000269">
    <property type="entry name" value="Cu_amine_oxidase"/>
</dbReference>
<dbReference type="SUPFAM" id="SSF54416">
    <property type="entry name" value="Amine oxidase N-terminal region"/>
    <property type="match status" value="2"/>
</dbReference>
<evidence type="ECO:0000259" key="16">
    <source>
        <dbReference type="Pfam" id="PF02728"/>
    </source>
</evidence>
<evidence type="ECO:0000256" key="7">
    <source>
        <dbReference type="ARBA" id="ARBA00022772"/>
    </source>
</evidence>
<dbReference type="NCBIfam" id="NF008559">
    <property type="entry name" value="PRK11504.1"/>
    <property type="match status" value="1"/>
</dbReference>
<dbReference type="PROSITE" id="PS01165">
    <property type="entry name" value="COPPER_AMINE_OXID_2"/>
    <property type="match status" value="1"/>
</dbReference>
<comment type="cofactor">
    <cofactor evidence="1">
        <name>Cu cation</name>
        <dbReference type="ChEBI" id="CHEBI:23378"/>
    </cofactor>
</comment>
<dbReference type="InterPro" id="IPR049948">
    <property type="entry name" value="Cu_Am_ox_TPQ-bd"/>
</dbReference>
<evidence type="ECO:0000256" key="2">
    <source>
        <dbReference type="ARBA" id="ARBA00001936"/>
    </source>
</evidence>
<dbReference type="Pfam" id="PF01179">
    <property type="entry name" value="Cu_amine_oxid"/>
    <property type="match status" value="1"/>
</dbReference>
<keyword evidence="7 12" id="KW-0801">TPQ</keyword>
<dbReference type="PANTHER" id="PTHR10638:SF86">
    <property type="entry name" value="COPPER AMINE OXIDASE 1-RELATED"/>
    <property type="match status" value="1"/>
</dbReference>
<dbReference type="RefSeq" id="WP_110127019.1">
    <property type="nucleotide sequence ID" value="NZ_QHLY01000012.1"/>
</dbReference>
<proteinExistence type="inferred from homology"/>
<organism evidence="18 19">
    <name type="scientific">Cryobacterium arcticum</name>
    <dbReference type="NCBI Taxonomy" id="670052"/>
    <lineage>
        <taxon>Bacteria</taxon>
        <taxon>Bacillati</taxon>
        <taxon>Actinomycetota</taxon>
        <taxon>Actinomycetes</taxon>
        <taxon>Micrococcales</taxon>
        <taxon>Microbacteriaceae</taxon>
        <taxon>Cryobacterium</taxon>
    </lineage>
</organism>
<comment type="catalytic activity">
    <reaction evidence="11">
        <text>a primary methyl amine + O2 + H2O = an aldehyde + H2O2 + NH4(+)</text>
        <dbReference type="Rhea" id="RHEA:16153"/>
        <dbReference type="ChEBI" id="CHEBI:15377"/>
        <dbReference type="ChEBI" id="CHEBI:15379"/>
        <dbReference type="ChEBI" id="CHEBI:16240"/>
        <dbReference type="ChEBI" id="CHEBI:17478"/>
        <dbReference type="ChEBI" id="CHEBI:28938"/>
        <dbReference type="ChEBI" id="CHEBI:228804"/>
        <dbReference type="EC" id="1.4.3.21"/>
    </reaction>
</comment>
<dbReference type="Gene3D" id="3.10.450.40">
    <property type="match status" value="2"/>
</dbReference>
<dbReference type="GO" id="GO:0048038">
    <property type="term" value="F:quinone binding"/>
    <property type="evidence" value="ECO:0007669"/>
    <property type="project" value="InterPro"/>
</dbReference>
<dbReference type="EMBL" id="QHLY01000012">
    <property type="protein sequence ID" value="PXA67335.1"/>
    <property type="molecule type" value="Genomic_DNA"/>
</dbReference>
<dbReference type="AlphaFoldDB" id="A0A317ZRE9"/>
<comment type="cofactor">
    <cofactor evidence="3">
        <name>Zn(2+)</name>
        <dbReference type="ChEBI" id="CHEBI:29105"/>
    </cofactor>
</comment>
<comment type="PTM">
    <text evidence="13 14">Topaquinone (TPQ) is generated by copper-dependent autoxidation of a specific tyrosyl residue.</text>
</comment>
<comment type="caution">
    <text evidence="18">The sequence shown here is derived from an EMBL/GenBank/DDBJ whole genome shotgun (WGS) entry which is preliminary data.</text>
</comment>
<keyword evidence="19" id="KW-1185">Reference proteome</keyword>
<sequence length="703" mass="75500">MTITDLTLTGAAAPATPHPLGSLSTAEFTAIRDIIVAAPDFTDTTRFAYVGLSEPHKRDVLAWQAGTGALPDRKARVMLLDMATGRSTDNVVSLGCGVIESTHVLDGSAGQLPILDTEFEAIAGIVNADPRWVAALAERGTSIDEVVVVPLSAGFYDYPEEIGRRIVRVLAFRQDYPTDHPWAHPVDGLCAYVDTAAGTITRLIDAATLAIPAEGGNFDDPAVQGEPLTTLKPIVITQPEGPSFTVDGEWVTWANWKFQVGFDTREGLVLRQLSFTDAGEERPIVYRASINEMLVPYGDPSPVRFWQNYFDTGEYLFGRYTNSLALGCDCVGEIKYFDAVLADELGNPFTIPNGICMHEEDVGTLWKHGDLFTGANEVRRQRRLVISFFTTVGNYDYGFYWYLSLDGTIECEAKLTGVLFTSAYPGVAAPGATVEAGADYPYASEVAPGLGAPYHQHLFSARLDMTVDGLANAVDEIEAVRLPMGPGNEHGNAFTMKSTRLTGEAGSGRVADASVARSWHIVNTEKTNRMGRPTGYALLPEANPTLMADPQSSIAKRAEFSTKHLFVTRYDPAEQYAAGDFVHQNPGGDGITKYIADDAPIDGEDIVLWHTFGPTHFPRVEDWPVMPVDYAKFTLKPYGFFGKNPTLNVPANEPVAHCSHGGDPEVHAAHGAAAGVPADSAAAASAAPAAGGCACAGHAAHDE</sequence>
<dbReference type="InterPro" id="IPR049947">
    <property type="entry name" value="Cu_Am_Ox_Cu-bd"/>
</dbReference>
<dbReference type="InterPro" id="IPR054157">
    <property type="entry name" value="AGAO-like_N2"/>
</dbReference>
<name>A0A317ZRE9_9MICO</name>
<dbReference type="SUPFAM" id="SSF49998">
    <property type="entry name" value="Amine oxidase catalytic domain"/>
    <property type="match status" value="1"/>
</dbReference>
<comment type="cofactor">
    <cofactor evidence="2">
        <name>Mn(2+)</name>
        <dbReference type="ChEBI" id="CHEBI:29035"/>
    </cofactor>
</comment>
<protein>
    <recommendedName>
        <fullName evidence="14">Amine oxidase</fullName>
        <ecNumber evidence="14">1.4.3.-</ecNumber>
    </recommendedName>
</protein>
<evidence type="ECO:0000256" key="11">
    <source>
        <dbReference type="ARBA" id="ARBA00048032"/>
    </source>
</evidence>
<evidence type="ECO:0000313" key="18">
    <source>
        <dbReference type="EMBL" id="PXA67335.1"/>
    </source>
</evidence>
<evidence type="ECO:0000313" key="19">
    <source>
        <dbReference type="Proteomes" id="UP000246722"/>
    </source>
</evidence>
<dbReference type="GO" id="GO:0009308">
    <property type="term" value="P:amine metabolic process"/>
    <property type="evidence" value="ECO:0007669"/>
    <property type="project" value="UniProtKB-UniRule"/>
</dbReference>
<evidence type="ECO:0000256" key="14">
    <source>
        <dbReference type="RuleBase" id="RU000672"/>
    </source>
</evidence>
<evidence type="ECO:0000256" key="6">
    <source>
        <dbReference type="ARBA" id="ARBA00022723"/>
    </source>
</evidence>
<dbReference type="GO" id="GO:0005507">
    <property type="term" value="F:copper ion binding"/>
    <property type="evidence" value="ECO:0007669"/>
    <property type="project" value="InterPro"/>
</dbReference>
<comment type="cofactor">
    <cofactor evidence="14">
        <name>Cu cation</name>
        <dbReference type="ChEBI" id="CHEBI:23378"/>
    </cofactor>
    <text evidence="14">Contains 1 topaquinone per subunit.</text>
</comment>
<evidence type="ECO:0000256" key="8">
    <source>
        <dbReference type="ARBA" id="ARBA00023002"/>
    </source>
</evidence>
<evidence type="ECO:0000256" key="13">
    <source>
        <dbReference type="PIRSR" id="PIRSR600269-51"/>
    </source>
</evidence>
<evidence type="ECO:0000256" key="9">
    <source>
        <dbReference type="ARBA" id="ARBA00023008"/>
    </source>
</evidence>
<evidence type="ECO:0000256" key="5">
    <source>
        <dbReference type="ARBA" id="ARBA00011738"/>
    </source>
</evidence>
<feature type="modified residue" description="2',4',5'-topaquinone" evidence="13">
    <location>
        <position position="395"/>
    </location>
</feature>
<dbReference type="Proteomes" id="UP000246722">
    <property type="component" value="Unassembled WGS sequence"/>
</dbReference>
<feature type="domain" description="AGAO-like N2" evidence="17">
    <location>
        <begin position="25"/>
        <end position="102"/>
    </location>
</feature>
<keyword evidence="9 14" id="KW-0186">Copper</keyword>
<dbReference type="Pfam" id="PF21994">
    <property type="entry name" value="AGAO-like_N2"/>
    <property type="match status" value="1"/>
</dbReference>
<evidence type="ECO:0000256" key="4">
    <source>
        <dbReference type="ARBA" id="ARBA00007983"/>
    </source>
</evidence>
<dbReference type="Gene3D" id="2.70.98.20">
    <property type="entry name" value="Copper amine oxidase, catalytic domain"/>
    <property type="match status" value="1"/>
</dbReference>
<dbReference type="GO" id="GO:0008131">
    <property type="term" value="F:primary methylamine oxidase activity"/>
    <property type="evidence" value="ECO:0007669"/>
    <property type="project" value="UniProtKB-EC"/>
</dbReference>
<dbReference type="EC" id="1.4.3.-" evidence="14"/>
<dbReference type="Pfam" id="PF02728">
    <property type="entry name" value="Cu_amine_oxidN3"/>
    <property type="match status" value="1"/>
</dbReference>
<feature type="domain" description="Copper amine oxidase catalytic" evidence="15">
    <location>
        <begin position="235"/>
        <end position="647"/>
    </location>
</feature>
<evidence type="ECO:0000259" key="15">
    <source>
        <dbReference type="Pfam" id="PF01179"/>
    </source>
</evidence>